<feature type="region of interest" description="Disordered" evidence="1">
    <location>
        <begin position="350"/>
        <end position="391"/>
    </location>
</feature>
<evidence type="ECO:0000313" key="3">
    <source>
        <dbReference type="Proteomes" id="UP001497457"/>
    </source>
</evidence>
<proteinExistence type="predicted"/>
<evidence type="ECO:0000256" key="1">
    <source>
        <dbReference type="SAM" id="MobiDB-lite"/>
    </source>
</evidence>
<feature type="compositionally biased region" description="Acidic residues" evidence="1">
    <location>
        <begin position="377"/>
        <end position="391"/>
    </location>
</feature>
<keyword evidence="3" id="KW-1185">Reference proteome</keyword>
<dbReference type="InterPro" id="IPR055312">
    <property type="entry name" value="FBL15-like"/>
</dbReference>
<dbReference type="InterPro" id="IPR036047">
    <property type="entry name" value="F-box-like_dom_sf"/>
</dbReference>
<evidence type="ECO:0008006" key="4">
    <source>
        <dbReference type="Google" id="ProtNLM"/>
    </source>
</evidence>
<dbReference type="Proteomes" id="UP001497457">
    <property type="component" value="Chromosome 31b"/>
</dbReference>
<accession>A0ABC9D2C7</accession>
<gene>
    <name evidence="2" type="ORF">URODEC1_LOCUS80728</name>
</gene>
<evidence type="ECO:0000313" key="2">
    <source>
        <dbReference type="EMBL" id="CAL5030051.1"/>
    </source>
</evidence>
<feature type="compositionally biased region" description="Acidic residues" evidence="1">
    <location>
        <begin position="350"/>
        <end position="370"/>
    </location>
</feature>
<dbReference type="PANTHER" id="PTHR34709">
    <property type="entry name" value="OS10G0396666 PROTEIN"/>
    <property type="match status" value="1"/>
</dbReference>
<dbReference type="SUPFAM" id="SSF52047">
    <property type="entry name" value="RNI-like"/>
    <property type="match status" value="1"/>
</dbReference>
<sequence length="885" mass="99487">MGVCRTSKRATPSAGADLISGLDDDVLLHILELLPDTVFAVRTGALSRRWRGLWTRLPTLRFDSGSGPGISLRELNGGAHRYVAFINDNLARCAAQTTELATQTTELATVQHLVISFTMCNKLLPRFFRDAQGWIRDAVKIGVKSFVLELHRPKIVPLLSSLFDEDNGNAEERQFVITLDDLFSSANVKMETLRLALGGATVQVWLPTAAALTALVDLSLENMEFMGHSSVYRLIRLLSSACCPRLQKLRLRKFWFSWVDDLLLESKPLRELSLEKIRLQPCTLRLRTPSLRVLRMVDCKLGKLMLSAPRLEQILFCFDGQPSSIEIYGALSRVRNLNVDLTSHAYRCDDDVDDHDNVDEEDNDDDDDNNNDNLKYEDEDDDDEDDDDYDNDNDINSVGIRLLQCCTSATSLDLHLNVRKEKHRSVDMIEDRIPPLPQVTSLDVHVSVSELHSFGIGIIDILKQCSNLKYLRIDCTFNKYVDMKTKFSCAHQDHSKSYGIYVHLPHINEVEFSGLAGTECEVWFMNSILMRATDQLQKLSAEIGIPYRAHGSRPEFSSAANGSQRYIAFVNDALALRAAQMEPAVEHLAITFVMRSLLQRCFEAAQGWIEDAVRNDVKSFVLELHRSIDYNYNNHGSNNRQKLVITLEHLASSSKMETMRLALGGATLRLPAAATFASLVDLSLENLEFADGSGHLLNRLLSPACCPRLRKLSLRKIGFTGLDELLLEAETLLELSMKTLLLCPMVGLILRSPSLRVLHMQLCNLNVLTLSVPMLEEFWFLDAHPFSNINTDQELSCIKSLKVELTSHACCVSGDEDEHMYGYEYMYNDDDDDEDTHSDDDANDMNSASIGLLKCCATATCLDVNLYITQVSISSSTFKLRFETS</sequence>
<dbReference type="AlphaFoldDB" id="A0ABC9D2C7"/>
<reference evidence="3" key="1">
    <citation type="submission" date="2024-06" db="EMBL/GenBank/DDBJ databases">
        <authorList>
            <person name="Ryan C."/>
        </authorList>
    </citation>
    <scope>NUCLEOTIDE SEQUENCE [LARGE SCALE GENOMIC DNA]</scope>
</reference>
<dbReference type="PANTHER" id="PTHR34709:SF28">
    <property type="entry name" value="OS08G0272601 PROTEIN"/>
    <property type="match status" value="1"/>
</dbReference>
<name>A0ABC9D2C7_9POAL</name>
<organism evidence="2 3">
    <name type="scientific">Urochloa decumbens</name>
    <dbReference type="NCBI Taxonomy" id="240449"/>
    <lineage>
        <taxon>Eukaryota</taxon>
        <taxon>Viridiplantae</taxon>
        <taxon>Streptophyta</taxon>
        <taxon>Embryophyta</taxon>
        <taxon>Tracheophyta</taxon>
        <taxon>Spermatophyta</taxon>
        <taxon>Magnoliopsida</taxon>
        <taxon>Liliopsida</taxon>
        <taxon>Poales</taxon>
        <taxon>Poaceae</taxon>
        <taxon>PACMAD clade</taxon>
        <taxon>Panicoideae</taxon>
        <taxon>Panicodae</taxon>
        <taxon>Paniceae</taxon>
        <taxon>Melinidinae</taxon>
        <taxon>Urochloa</taxon>
    </lineage>
</organism>
<dbReference type="EMBL" id="OZ075141">
    <property type="protein sequence ID" value="CAL5030051.1"/>
    <property type="molecule type" value="Genomic_DNA"/>
</dbReference>
<reference evidence="2 3" key="2">
    <citation type="submission" date="2024-10" db="EMBL/GenBank/DDBJ databases">
        <authorList>
            <person name="Ryan C."/>
        </authorList>
    </citation>
    <scope>NUCLEOTIDE SEQUENCE [LARGE SCALE GENOMIC DNA]</scope>
</reference>
<dbReference type="SUPFAM" id="SSF81383">
    <property type="entry name" value="F-box domain"/>
    <property type="match status" value="1"/>
</dbReference>
<protein>
    <recommendedName>
        <fullName evidence="4">F-box domain-containing protein</fullName>
    </recommendedName>
</protein>